<proteinExistence type="predicted"/>
<evidence type="ECO:0000313" key="2">
    <source>
        <dbReference type="EMBL" id="SVD39099.1"/>
    </source>
</evidence>
<feature type="domain" description="Glycosyltransferase subfamily 4-like N-terminal" evidence="1">
    <location>
        <begin position="14"/>
        <end position="175"/>
    </location>
</feature>
<evidence type="ECO:0000259" key="1">
    <source>
        <dbReference type="Pfam" id="PF13439"/>
    </source>
</evidence>
<organism evidence="2">
    <name type="scientific">marine metagenome</name>
    <dbReference type="NCBI Taxonomy" id="408172"/>
    <lineage>
        <taxon>unclassified sequences</taxon>
        <taxon>metagenomes</taxon>
        <taxon>ecological metagenomes</taxon>
    </lineage>
</organism>
<dbReference type="Gene3D" id="3.40.50.2000">
    <property type="entry name" value="Glycogen Phosphorylase B"/>
    <property type="match status" value="1"/>
</dbReference>
<dbReference type="Pfam" id="PF13439">
    <property type="entry name" value="Glyco_transf_4"/>
    <property type="match status" value="1"/>
</dbReference>
<gene>
    <name evidence="2" type="ORF">METZ01_LOCUS391953</name>
</gene>
<reference evidence="2" key="1">
    <citation type="submission" date="2018-05" db="EMBL/GenBank/DDBJ databases">
        <authorList>
            <person name="Lanie J.A."/>
            <person name="Ng W.-L."/>
            <person name="Kazmierczak K.M."/>
            <person name="Andrzejewski T.M."/>
            <person name="Davidsen T.M."/>
            <person name="Wayne K.J."/>
            <person name="Tettelin H."/>
            <person name="Glass J.I."/>
            <person name="Rusch D."/>
            <person name="Podicherti R."/>
            <person name="Tsui H.-C.T."/>
            <person name="Winkler M.E."/>
        </authorList>
    </citation>
    <scope>NUCLEOTIDE SEQUENCE</scope>
</reference>
<dbReference type="AlphaFoldDB" id="A0A382UXY6"/>
<name>A0A382UXY6_9ZZZZ</name>
<sequence>MKIALVSPYDYAYPGGVMAHISHLGQHLVKAGHEIKVIAPLSGPPPTTDKELIPMGRSFPVPSGGSTARISLSIWLEPTIKRLLKEESFDIIHIHEPLAPVLPLSILHLSQTVNVGTFHAFHGSGRIYWLSRYLLNSSFQKLDGRIAVSNPAMGFVKNHFPGDYQVIPNGIEVSRFSTPQPPI</sequence>
<dbReference type="EMBL" id="UINC01147652">
    <property type="protein sequence ID" value="SVD39099.1"/>
    <property type="molecule type" value="Genomic_DNA"/>
</dbReference>
<dbReference type="CDD" id="cd03801">
    <property type="entry name" value="GT4_PimA-like"/>
    <property type="match status" value="1"/>
</dbReference>
<accession>A0A382UXY6</accession>
<dbReference type="InterPro" id="IPR028098">
    <property type="entry name" value="Glyco_trans_4-like_N"/>
</dbReference>
<dbReference type="SUPFAM" id="SSF53756">
    <property type="entry name" value="UDP-Glycosyltransferase/glycogen phosphorylase"/>
    <property type="match status" value="1"/>
</dbReference>
<protein>
    <recommendedName>
        <fullName evidence="1">Glycosyltransferase subfamily 4-like N-terminal domain-containing protein</fullName>
    </recommendedName>
</protein>
<feature type="non-terminal residue" evidence="2">
    <location>
        <position position="183"/>
    </location>
</feature>